<evidence type="ECO:0000256" key="1">
    <source>
        <dbReference type="SAM" id="MobiDB-lite"/>
    </source>
</evidence>
<dbReference type="Proteomes" id="UP000248014">
    <property type="component" value="Unassembled WGS sequence"/>
</dbReference>
<sequence length="237" mass="26109">MSAVYKAIAAVQGELAKVGISKNGQNTQQNYRFRGIDQVYGALSPLLAKHGLCVLPRIIEREMHERVTVKEWNGQKKESVLFYVTVTAEFDFVSVEDGSTHTVRTYGEAMDSGDKATNKAMSAAYKYAAFMAFAIPTEGDNDADATTHDVAPRQAKQEPQRKAKPTAGITEQQLDEMKALIPNQTALTTQIIVEGWNVSALTELTAEQAAKTINRLKAECRKAAPQRDEILADEIPY</sequence>
<dbReference type="Pfam" id="PF04404">
    <property type="entry name" value="ERF"/>
    <property type="match status" value="1"/>
</dbReference>
<feature type="region of interest" description="Disordered" evidence="1">
    <location>
        <begin position="142"/>
        <end position="168"/>
    </location>
</feature>
<proteinExistence type="predicted"/>
<dbReference type="EMBL" id="QJJM01000006">
    <property type="protein sequence ID" value="PXW75946.1"/>
    <property type="molecule type" value="Genomic_DNA"/>
</dbReference>
<gene>
    <name evidence="2" type="ORF">C7451_106110</name>
</gene>
<name>A0A2V3V2D3_9SPHN</name>
<feature type="compositionally biased region" description="Basic and acidic residues" evidence="1">
    <location>
        <begin position="145"/>
        <end position="161"/>
    </location>
</feature>
<organism evidence="2 3">
    <name type="scientific">Blastomonas natatoria</name>
    <dbReference type="NCBI Taxonomy" id="34015"/>
    <lineage>
        <taxon>Bacteria</taxon>
        <taxon>Pseudomonadati</taxon>
        <taxon>Pseudomonadota</taxon>
        <taxon>Alphaproteobacteria</taxon>
        <taxon>Sphingomonadales</taxon>
        <taxon>Sphingomonadaceae</taxon>
        <taxon>Blastomonas</taxon>
    </lineage>
</organism>
<evidence type="ECO:0000313" key="3">
    <source>
        <dbReference type="Proteomes" id="UP000248014"/>
    </source>
</evidence>
<evidence type="ECO:0000313" key="2">
    <source>
        <dbReference type="EMBL" id="PXW75946.1"/>
    </source>
</evidence>
<dbReference type="AlphaFoldDB" id="A0A2V3V2D3"/>
<keyword evidence="3" id="KW-1185">Reference proteome</keyword>
<protein>
    <submittedName>
        <fullName evidence="2">ERF superfamily protein</fullName>
    </submittedName>
</protein>
<dbReference type="RefSeq" id="WP_110298628.1">
    <property type="nucleotide sequence ID" value="NZ_QJJM01000006.1"/>
</dbReference>
<dbReference type="OrthoDB" id="149299at2"/>
<reference evidence="2 3" key="1">
    <citation type="submission" date="2018-05" db="EMBL/GenBank/DDBJ databases">
        <title>Genomic Encyclopedia of Type Strains, Phase IV (KMG-IV): sequencing the most valuable type-strain genomes for metagenomic binning, comparative biology and taxonomic classification.</title>
        <authorList>
            <person name="Goeker M."/>
        </authorList>
    </citation>
    <scope>NUCLEOTIDE SEQUENCE [LARGE SCALE GENOMIC DNA]</scope>
    <source>
        <strain evidence="2 3">DSM 3183</strain>
    </source>
</reference>
<dbReference type="InterPro" id="IPR007499">
    <property type="entry name" value="ERF_bacteria_virus"/>
</dbReference>
<accession>A0A2V3V2D3</accession>
<comment type="caution">
    <text evidence="2">The sequence shown here is derived from an EMBL/GenBank/DDBJ whole genome shotgun (WGS) entry which is preliminary data.</text>
</comment>